<dbReference type="Proteomes" id="UP000029067">
    <property type="component" value="Unassembled WGS sequence"/>
</dbReference>
<gene>
    <name evidence="2" type="ORF">BCUN_1127</name>
</gene>
<dbReference type="GO" id="GO:0016887">
    <property type="term" value="F:ATP hydrolysis activity"/>
    <property type="evidence" value="ECO:0007669"/>
    <property type="project" value="InterPro"/>
</dbReference>
<feature type="domain" description="AAA+ ATPase" evidence="1">
    <location>
        <begin position="28"/>
        <end position="407"/>
    </location>
</feature>
<dbReference type="SUPFAM" id="SSF52540">
    <property type="entry name" value="P-loop containing nucleoside triphosphate hydrolases"/>
    <property type="match status" value="1"/>
</dbReference>
<dbReference type="Gene3D" id="3.40.50.300">
    <property type="entry name" value="P-loop containing nucleotide triphosphate hydrolases"/>
    <property type="match status" value="1"/>
</dbReference>
<dbReference type="PANTHER" id="PTHR40396:SF1">
    <property type="entry name" value="ATPASE AAA-TYPE CORE DOMAIN-CONTAINING PROTEIN"/>
    <property type="match status" value="1"/>
</dbReference>
<dbReference type="GO" id="GO:0006302">
    <property type="term" value="P:double-strand break repair"/>
    <property type="evidence" value="ECO:0007669"/>
    <property type="project" value="InterPro"/>
</dbReference>
<protein>
    <submittedName>
        <fullName evidence="2">DNA repair ATPase</fullName>
    </submittedName>
</protein>
<dbReference type="OrthoDB" id="9809324at2"/>
<dbReference type="SMART" id="SM00382">
    <property type="entry name" value="AAA"/>
    <property type="match status" value="1"/>
</dbReference>
<reference evidence="2 3" key="1">
    <citation type="submission" date="2014-03" db="EMBL/GenBank/DDBJ databases">
        <title>Genomics of Bifidobacteria.</title>
        <authorList>
            <person name="Ventura M."/>
            <person name="Milani C."/>
            <person name="Lugli G.A."/>
        </authorList>
    </citation>
    <scope>NUCLEOTIDE SEQUENCE [LARGE SCALE GENOMIC DNA]</scope>
    <source>
        <strain evidence="2 3">LMG 10738</strain>
    </source>
</reference>
<evidence type="ECO:0000259" key="1">
    <source>
        <dbReference type="SMART" id="SM00382"/>
    </source>
</evidence>
<dbReference type="Pfam" id="PF13304">
    <property type="entry name" value="AAA_21"/>
    <property type="match status" value="1"/>
</dbReference>
<organism evidence="2 3">
    <name type="scientific">Bifidobacterium cuniculi</name>
    <dbReference type="NCBI Taxonomy" id="1688"/>
    <lineage>
        <taxon>Bacteria</taxon>
        <taxon>Bacillati</taxon>
        <taxon>Actinomycetota</taxon>
        <taxon>Actinomycetes</taxon>
        <taxon>Bifidobacteriales</taxon>
        <taxon>Bifidobacteriaceae</taxon>
        <taxon>Bifidobacterium</taxon>
    </lineage>
</organism>
<evidence type="ECO:0000313" key="3">
    <source>
        <dbReference type="Proteomes" id="UP000029067"/>
    </source>
</evidence>
<name>A0A087AWQ1_9BIFI</name>
<dbReference type="InterPro" id="IPR027417">
    <property type="entry name" value="P-loop_NTPase"/>
</dbReference>
<dbReference type="InterPro" id="IPR003593">
    <property type="entry name" value="AAA+_ATPase"/>
</dbReference>
<dbReference type="eggNOG" id="COG1106">
    <property type="taxonomic scope" value="Bacteria"/>
</dbReference>
<sequence>MVRLLEISLHNVKNVEHGVVRFKETPAGGSITGIYGPNGSGKTAVVNALQLLKNTCMGDELPAGASEWVMAGCDRSVVGAVFALENADAEKFYLRYEVEYAPGETSLQIASEKVWLGKTRKRLGVPVVETKYGDAHDLALAPEYVWRSVAATDRVLRDELLLSQREARRDGRSLLFSRPFLHDVAEAVRNPKRPLSRAAQTAMTKHGDLLFDGLHQLRDYASNDLFILTTDRNAVVSYQAMPLAARRDNGHYDDRILPLTQANALTREDYECLQRNVDVFNQILPTVIPGLTIELRELGSLLLDDGSVAVRSEAMSVRDGRRIPLRNESEGVLRIIGMLNYLIRVYNDADACVVIDEFDNGLFEYLLGELLHLFQQHARGQLIFTAHNLRALERLGVTDRIVLTTLDPDQRFVPFKSISHTSNGRKIYLEALATGGGTVPLYRFLQPQLMGAEFTLAGYSDDDLDIRINDAVDALLAGAGSEAR</sequence>
<keyword evidence="3" id="KW-1185">Reference proteome</keyword>
<dbReference type="EMBL" id="JGYV01000009">
    <property type="protein sequence ID" value="KFI63201.1"/>
    <property type="molecule type" value="Genomic_DNA"/>
</dbReference>
<dbReference type="RefSeq" id="WP_033516252.1">
    <property type="nucleotide sequence ID" value="NZ_JGYV01000009.1"/>
</dbReference>
<dbReference type="AlphaFoldDB" id="A0A087AWQ1"/>
<proteinExistence type="predicted"/>
<dbReference type="STRING" id="1688.BCUN_1127"/>
<dbReference type="InterPro" id="IPR003959">
    <property type="entry name" value="ATPase_AAA_core"/>
</dbReference>
<dbReference type="PANTHER" id="PTHR40396">
    <property type="entry name" value="ATPASE-LIKE PROTEIN"/>
    <property type="match status" value="1"/>
</dbReference>
<dbReference type="InterPro" id="IPR038729">
    <property type="entry name" value="Rad50/SbcC_AAA"/>
</dbReference>
<evidence type="ECO:0000313" key="2">
    <source>
        <dbReference type="EMBL" id="KFI63201.1"/>
    </source>
</evidence>
<dbReference type="GO" id="GO:0005524">
    <property type="term" value="F:ATP binding"/>
    <property type="evidence" value="ECO:0007669"/>
    <property type="project" value="InterPro"/>
</dbReference>
<dbReference type="Pfam" id="PF13476">
    <property type="entry name" value="AAA_23"/>
    <property type="match status" value="1"/>
</dbReference>
<accession>A0A087AWQ1</accession>
<comment type="caution">
    <text evidence="2">The sequence shown here is derived from an EMBL/GenBank/DDBJ whole genome shotgun (WGS) entry which is preliminary data.</text>
</comment>